<dbReference type="EMBL" id="BAAABV010000014">
    <property type="protein sequence ID" value="GAA0281873.1"/>
    <property type="molecule type" value="Genomic_DNA"/>
</dbReference>
<evidence type="ECO:0000313" key="2">
    <source>
        <dbReference type="Proteomes" id="UP001501867"/>
    </source>
</evidence>
<sequence>MSHHVHTPNPAPAKRRMFRYTMVLTSAAFIAGGIASLATPHASAATAPRAPAVQERLIDNGPTLIGVPGR</sequence>
<keyword evidence="2" id="KW-1185">Reference proteome</keyword>
<gene>
    <name evidence="1" type="ORF">GCM10010302_19630</name>
</gene>
<dbReference type="RefSeq" id="WP_344155734.1">
    <property type="nucleotide sequence ID" value="NZ_BAAABV010000014.1"/>
</dbReference>
<reference evidence="2" key="1">
    <citation type="journal article" date="2019" name="Int. J. Syst. Evol. Microbiol.">
        <title>The Global Catalogue of Microorganisms (GCM) 10K type strain sequencing project: providing services to taxonomists for standard genome sequencing and annotation.</title>
        <authorList>
            <consortium name="The Broad Institute Genomics Platform"/>
            <consortium name="The Broad Institute Genome Sequencing Center for Infectious Disease"/>
            <person name="Wu L."/>
            <person name="Ma J."/>
        </authorList>
    </citation>
    <scope>NUCLEOTIDE SEQUENCE [LARGE SCALE GENOMIC DNA]</scope>
    <source>
        <strain evidence="2">JCM 4505</strain>
    </source>
</reference>
<accession>A0ABP3EWB6</accession>
<protein>
    <submittedName>
        <fullName evidence="1">Uncharacterized protein</fullName>
    </submittedName>
</protein>
<comment type="caution">
    <text evidence="1">The sequence shown here is derived from an EMBL/GenBank/DDBJ whole genome shotgun (WGS) entry which is preliminary data.</text>
</comment>
<organism evidence="1 2">
    <name type="scientific">Streptomyces polychromogenes</name>
    <dbReference type="NCBI Taxonomy" id="67342"/>
    <lineage>
        <taxon>Bacteria</taxon>
        <taxon>Bacillati</taxon>
        <taxon>Actinomycetota</taxon>
        <taxon>Actinomycetes</taxon>
        <taxon>Kitasatosporales</taxon>
        <taxon>Streptomycetaceae</taxon>
        <taxon>Streptomyces</taxon>
    </lineage>
</organism>
<name>A0ABP3EWB6_9ACTN</name>
<dbReference type="Proteomes" id="UP001501867">
    <property type="component" value="Unassembled WGS sequence"/>
</dbReference>
<evidence type="ECO:0000313" key="1">
    <source>
        <dbReference type="EMBL" id="GAA0281873.1"/>
    </source>
</evidence>
<proteinExistence type="predicted"/>